<evidence type="ECO:0000256" key="1">
    <source>
        <dbReference type="ARBA" id="ARBA00023125"/>
    </source>
</evidence>
<feature type="domain" description="HTH cro/C1-type" evidence="2">
    <location>
        <begin position="8"/>
        <end position="61"/>
    </location>
</feature>
<comment type="caution">
    <text evidence="3">The sequence shown here is derived from an EMBL/GenBank/DDBJ whole genome shotgun (WGS) entry which is preliminary data.</text>
</comment>
<organism evidence="3 4">
    <name type="scientific">Fredinandcohnia quinoae</name>
    <dbReference type="NCBI Taxonomy" id="2918902"/>
    <lineage>
        <taxon>Bacteria</taxon>
        <taxon>Bacillati</taxon>
        <taxon>Bacillota</taxon>
        <taxon>Bacilli</taxon>
        <taxon>Bacillales</taxon>
        <taxon>Bacillaceae</taxon>
        <taxon>Fredinandcohnia</taxon>
    </lineage>
</organism>
<dbReference type="GO" id="GO:0005829">
    <property type="term" value="C:cytosol"/>
    <property type="evidence" value="ECO:0007669"/>
    <property type="project" value="TreeGrafter"/>
</dbReference>
<dbReference type="GO" id="GO:0003700">
    <property type="term" value="F:DNA-binding transcription factor activity"/>
    <property type="evidence" value="ECO:0007669"/>
    <property type="project" value="TreeGrafter"/>
</dbReference>
<dbReference type="AlphaFoldDB" id="A0AAW5E6M8"/>
<dbReference type="SUPFAM" id="SSF48452">
    <property type="entry name" value="TPR-like"/>
    <property type="match status" value="1"/>
</dbReference>
<dbReference type="CDD" id="cd00093">
    <property type="entry name" value="HTH_XRE"/>
    <property type="match status" value="1"/>
</dbReference>
<gene>
    <name evidence="3" type="ORF">MJG50_14545</name>
</gene>
<name>A0AAW5E6M8_9BACI</name>
<dbReference type="InterPro" id="IPR050807">
    <property type="entry name" value="TransReg_Diox_bact_type"/>
</dbReference>
<protein>
    <submittedName>
        <fullName evidence="3">Helix-turn-helix domain-containing protein</fullName>
    </submittedName>
</protein>
<dbReference type="SUPFAM" id="SSF47413">
    <property type="entry name" value="lambda repressor-like DNA-binding domains"/>
    <property type="match status" value="1"/>
</dbReference>
<dbReference type="InterPro" id="IPR001387">
    <property type="entry name" value="Cro/C1-type_HTH"/>
</dbReference>
<dbReference type="EMBL" id="JAKTTI010000024">
    <property type="protein sequence ID" value="MCH1626554.1"/>
    <property type="molecule type" value="Genomic_DNA"/>
</dbReference>
<reference evidence="3" key="1">
    <citation type="submission" date="2022-02" db="EMBL/GenBank/DDBJ databases">
        <title>Fredinandcohnia quinoae sp. nov. isolated from Chenopodium quinoa seeds.</title>
        <authorList>
            <person name="Saati-Santamaria Z."/>
            <person name="Flores-Felix J.D."/>
            <person name="Igual J.M."/>
            <person name="Velazquez E."/>
            <person name="Garcia-Fraile P."/>
            <person name="Martinez-Molina E."/>
        </authorList>
    </citation>
    <scope>NUCLEOTIDE SEQUENCE</scope>
    <source>
        <strain evidence="3">SECRCQ15</strain>
    </source>
</reference>
<accession>A0AAW5E6M8</accession>
<dbReference type="PANTHER" id="PTHR46797:SF1">
    <property type="entry name" value="METHYLPHOSPHONATE SYNTHASE"/>
    <property type="match status" value="1"/>
</dbReference>
<dbReference type="Proteomes" id="UP001431131">
    <property type="component" value="Unassembled WGS sequence"/>
</dbReference>
<dbReference type="Pfam" id="PF12844">
    <property type="entry name" value="HTH_19"/>
    <property type="match status" value="1"/>
</dbReference>
<dbReference type="InterPro" id="IPR010982">
    <property type="entry name" value="Lambda_DNA-bd_dom_sf"/>
</dbReference>
<dbReference type="SMART" id="SM00530">
    <property type="entry name" value="HTH_XRE"/>
    <property type="match status" value="1"/>
</dbReference>
<keyword evidence="4" id="KW-1185">Reference proteome</keyword>
<evidence type="ECO:0000313" key="4">
    <source>
        <dbReference type="Proteomes" id="UP001431131"/>
    </source>
</evidence>
<dbReference type="GO" id="GO:0003677">
    <property type="term" value="F:DNA binding"/>
    <property type="evidence" value="ECO:0007669"/>
    <property type="project" value="UniProtKB-KW"/>
</dbReference>
<dbReference type="RefSeq" id="WP_240256472.1">
    <property type="nucleotide sequence ID" value="NZ_JAKTTI010000024.1"/>
</dbReference>
<dbReference type="PANTHER" id="PTHR46797">
    <property type="entry name" value="HTH-TYPE TRANSCRIPTIONAL REGULATOR"/>
    <property type="match status" value="1"/>
</dbReference>
<evidence type="ECO:0000259" key="2">
    <source>
        <dbReference type="PROSITE" id="PS50943"/>
    </source>
</evidence>
<keyword evidence="1" id="KW-0238">DNA-binding</keyword>
<evidence type="ECO:0000313" key="3">
    <source>
        <dbReference type="EMBL" id="MCH1626554.1"/>
    </source>
</evidence>
<proteinExistence type="predicted"/>
<dbReference type="PROSITE" id="PS50943">
    <property type="entry name" value="HTH_CROC1"/>
    <property type="match status" value="1"/>
</dbReference>
<dbReference type="InterPro" id="IPR011990">
    <property type="entry name" value="TPR-like_helical_dom_sf"/>
</dbReference>
<dbReference type="Gene3D" id="1.25.40.10">
    <property type="entry name" value="Tetratricopeptide repeat domain"/>
    <property type="match status" value="2"/>
</dbReference>
<sequence length="415" mass="48365">MNTLGERIRKLRKEKGLTLEGLAGKELTKGMLSLIENNKANPSMESLTYIAGRLGVDVSSLLEEVNSQELREVLKEAEKLFNTDYTDLRDEHRQLIKLVQPYVPKLTQGYESARLLEMYSDCLYFENLDGWQELSDRAAIIYEKLNLSGRRAAIGIFRAMVKFTEHDYAESLKIFLKERAEIESNYVYIDPMTRVDFDYNEAILYFAVGDYDSAYTVMESAIDYSIENRIFYRIDDLYRLAAGYAMVARDEEKRMYYLNKLKLYMEFTGDTFSKLSYEIMNIENLIMNDRNYEKAIEMIDHHLRTFDTNAIEKFGTWFFLTKGIALYKLGHIEDAVECLNKVHIPSAIHHPIDLTSFYVVDAYKGLCYLELGSLKKAYETAENAVNKINSLPPNLYTEFIYNTYEKIKKVFEVDE</sequence>